<dbReference type="Gene3D" id="1.10.10.60">
    <property type="entry name" value="Homeodomain-like"/>
    <property type="match status" value="1"/>
</dbReference>
<dbReference type="EMBL" id="OOIN01000029">
    <property type="protein sequence ID" value="SPO29598.1"/>
    <property type="molecule type" value="Genomic_DNA"/>
</dbReference>
<protein>
    <recommendedName>
        <fullName evidence="3">Transposase</fullName>
    </recommendedName>
</protein>
<organism evidence="1 2">
    <name type="scientific">Ustilago trichophora</name>
    <dbReference type="NCBI Taxonomy" id="86804"/>
    <lineage>
        <taxon>Eukaryota</taxon>
        <taxon>Fungi</taxon>
        <taxon>Dikarya</taxon>
        <taxon>Basidiomycota</taxon>
        <taxon>Ustilaginomycotina</taxon>
        <taxon>Ustilaginomycetes</taxon>
        <taxon>Ustilaginales</taxon>
        <taxon>Ustilaginaceae</taxon>
        <taxon>Ustilago</taxon>
    </lineage>
</organism>
<dbReference type="PROSITE" id="PS51257">
    <property type="entry name" value="PROKAR_LIPOPROTEIN"/>
    <property type="match status" value="1"/>
</dbReference>
<keyword evidence="2" id="KW-1185">Reference proteome</keyword>
<dbReference type="Gene3D" id="3.30.420.10">
    <property type="entry name" value="Ribonuclease H-like superfamily/Ribonuclease H"/>
    <property type="match status" value="1"/>
</dbReference>
<gene>
    <name evidence="1" type="ORF">UTRI_05420</name>
</gene>
<reference evidence="1 2" key="1">
    <citation type="submission" date="2018-03" db="EMBL/GenBank/DDBJ databases">
        <authorList>
            <person name="Guldener U."/>
        </authorList>
    </citation>
    <scope>NUCLEOTIDE SEQUENCE [LARGE SCALE GENOMIC DNA]</scope>
    <source>
        <strain evidence="1 2">NBRC100155</strain>
    </source>
</reference>
<accession>A0A5C3EGE8</accession>
<dbReference type="Proteomes" id="UP000324022">
    <property type="component" value="Unassembled WGS sequence"/>
</dbReference>
<evidence type="ECO:0000313" key="2">
    <source>
        <dbReference type="Proteomes" id="UP000324022"/>
    </source>
</evidence>
<evidence type="ECO:0008006" key="3">
    <source>
        <dbReference type="Google" id="ProtNLM"/>
    </source>
</evidence>
<dbReference type="InterPro" id="IPR036397">
    <property type="entry name" value="RNaseH_sf"/>
</dbReference>
<dbReference type="OrthoDB" id="2742659at2759"/>
<name>A0A5C3EGE8_9BASI</name>
<sequence length="302" mass="34046">MVHRKELSTNQCAQITALQGQGLSLNQIAGIIGCAKTTVFNTIRNFEQHGNYASAAQSGPLGGIPVQTLCNSAYQAGINCRIALKKPFLTARNKVKQLNWALSNQSTDWKHILFTDESTVQLGKRLGYTWVSQQAQTRNLLEYMVPTFWSGRFSIHVWARIRYNIKTRLYVIPLSPCKKRPKQNKWALAKTLTAKKYSNFILGGPLKSTVEQAALAGIELEVVKDGAKIHWANITKERQNKWALMKHRLSKQVPQPQTHEELAKAAEEAWNEIPMDHINASIDSKEERVAQVISKQGDPLKY</sequence>
<proteinExistence type="predicted"/>
<dbReference type="GO" id="GO:0003676">
    <property type="term" value="F:nucleic acid binding"/>
    <property type="evidence" value="ECO:0007669"/>
    <property type="project" value="InterPro"/>
</dbReference>
<dbReference type="AlphaFoldDB" id="A0A5C3EGE8"/>
<evidence type="ECO:0000313" key="1">
    <source>
        <dbReference type="EMBL" id="SPO29598.1"/>
    </source>
</evidence>